<feature type="region of interest" description="Disordered" evidence="7">
    <location>
        <begin position="522"/>
        <end position="546"/>
    </location>
</feature>
<keyword evidence="5" id="KW-0324">Glycolysis</keyword>
<evidence type="ECO:0000259" key="8">
    <source>
        <dbReference type="SMART" id="SM00861"/>
    </source>
</evidence>
<dbReference type="KEGG" id="hfv:R50_0566"/>
<gene>
    <name evidence="9" type="primary">odhA</name>
    <name evidence="9" type="ORF">R50_0566</name>
</gene>
<name>A0A6F8ZF36_9FIRM</name>
<keyword evidence="10" id="KW-1185">Reference proteome</keyword>
<dbReference type="Gene3D" id="3.40.50.970">
    <property type="match status" value="1"/>
</dbReference>
<dbReference type="NCBIfam" id="TIGR00239">
    <property type="entry name" value="2oxo_dh_E1"/>
    <property type="match status" value="1"/>
</dbReference>
<dbReference type="NCBIfam" id="NF008907">
    <property type="entry name" value="PRK12270.1"/>
    <property type="match status" value="1"/>
</dbReference>
<protein>
    <recommendedName>
        <fullName evidence="2">oxoglutarate dehydrogenase (succinyl-transferring)</fullName>
        <ecNumber evidence="2">1.2.4.2</ecNumber>
    </recommendedName>
</protein>
<evidence type="ECO:0000256" key="3">
    <source>
        <dbReference type="ARBA" id="ARBA00023002"/>
    </source>
</evidence>
<proteinExistence type="predicted"/>
<evidence type="ECO:0000256" key="2">
    <source>
        <dbReference type="ARBA" id="ARBA00012280"/>
    </source>
</evidence>
<dbReference type="InterPro" id="IPR029061">
    <property type="entry name" value="THDP-binding"/>
</dbReference>
<dbReference type="InterPro" id="IPR042179">
    <property type="entry name" value="KGD_C_sf"/>
</dbReference>
<dbReference type="PIRSF" id="PIRSF000157">
    <property type="entry name" value="Oxoglu_dh_E1"/>
    <property type="match status" value="1"/>
</dbReference>
<dbReference type="InterPro" id="IPR001017">
    <property type="entry name" value="DH_E1"/>
</dbReference>
<sequence>MAEEPVPEWLQAAFPGPNLAWAVERWQAFREHPEAVDPAWRAFFAARAQEPAEPSRLEGGAGWAPGVRELAQHIRAYGYLQAAVDPLEPPPEPDPDPAGLSPQQLAAIPARTVWPDLPVTDARSAWDVITRLKGIYCGHTGYDFSHVHDPEERRWLQQAVEEGPGRWQWQPADQLALLWRLVEVEEFERFLHRTFPGQKRFSIEGLDMLVPMLELLARDAAAAGIGTVVIGMAHRGRLNVLAHILGKPYEAILAEFHQAPNKDLVPSEGSRGLSHGWMGDVRYHLGAESVFRARLDGEAPGQPVAAVRLILAHNPSHLEFVNPVVQGMTRALQEAAGRGEPGWPRQDPGAALAVAVHGDAAFPGEGIVAETLNLARLAGYRTGGTVHLIANNGLGFTAGPAESRSTPYASDLAKGFAIPVVHVNADDPTACLAAVRLALAYRARFGHDFVIDLVGYRRWGHNEGDDPTITQPLRYARIARHPPVAELWARTLTEAGVVDPQQVAAERARVGARLAAAYQRVRERGPEPPPDPPPAPEPAAAPATGADRLRRAVASLSARLPGFHVHPRVARMLDRRFADALTGEGRVDWGLAELLAFATLLQDGVPVRLSGQDSERGTFSQRHQVLHDVEDGSRYLPLHHLADGRAAYAVYNSPLSEAAVLGFEYGYSVEAPEALVLWEAQYGDFANAAQVHLDQFVAAGAVKWRQTSGLVLLLPHGYEGQGPEHSSARMERFLALSADGNWQVAIPTTAAQYFHLLREQGLTPREGRRPLVVFTPKSLLRNPRSASPLAELAGGGFRPLLDPSSGLEPRPQVERVLLAAGKVAVELEEEGTRRGPDPAVDILRLERLYPFPAEELAAALIRRPQAREVVWVQEEPANMGAWSYIEPRLRGLLADHLPRAVLRYVGRPPHASPAEGSAEQHLAAQAAILAAAWTPLEARAGEPR</sequence>
<dbReference type="GO" id="GO:0006096">
    <property type="term" value="P:glycolytic process"/>
    <property type="evidence" value="ECO:0007669"/>
    <property type="project" value="UniProtKB-KW"/>
</dbReference>
<dbReference type="EMBL" id="LR778114">
    <property type="protein sequence ID" value="CAB1128072.1"/>
    <property type="molecule type" value="Genomic_DNA"/>
</dbReference>
<dbReference type="FunFam" id="3.40.50.970:FF:000036">
    <property type="entry name" value="2-oxoglutarate dehydrogenase E1 component"/>
    <property type="match status" value="1"/>
</dbReference>
<dbReference type="InterPro" id="IPR011603">
    <property type="entry name" value="2oxoglutarate_DH_E1"/>
</dbReference>
<dbReference type="Gene3D" id="3.40.50.11610">
    <property type="entry name" value="Multifunctional 2-oxoglutarate metabolism enzyme, C-terminal domain"/>
    <property type="match status" value="1"/>
</dbReference>
<evidence type="ECO:0000256" key="4">
    <source>
        <dbReference type="ARBA" id="ARBA00023052"/>
    </source>
</evidence>
<dbReference type="InterPro" id="IPR005475">
    <property type="entry name" value="Transketolase-like_Pyr-bd"/>
</dbReference>
<dbReference type="AlphaFoldDB" id="A0A6F8ZF36"/>
<dbReference type="PANTHER" id="PTHR23152:SF4">
    <property type="entry name" value="2-OXOADIPATE DEHYDROGENASE COMPLEX COMPONENT E1"/>
    <property type="match status" value="1"/>
</dbReference>
<organism evidence="9 10">
    <name type="scientific">Candidatus Hydrogenisulfobacillus filiaventi</name>
    <dbReference type="NCBI Taxonomy" id="2707344"/>
    <lineage>
        <taxon>Bacteria</taxon>
        <taxon>Bacillati</taxon>
        <taxon>Bacillota</taxon>
        <taxon>Clostridia</taxon>
        <taxon>Eubacteriales</taxon>
        <taxon>Clostridiales Family XVII. Incertae Sedis</taxon>
        <taxon>Candidatus Hydrogenisulfobacillus</taxon>
    </lineage>
</organism>
<feature type="domain" description="Transketolase-like pyrimidine-binding" evidence="8">
    <location>
        <begin position="587"/>
        <end position="782"/>
    </location>
</feature>
<evidence type="ECO:0000256" key="5">
    <source>
        <dbReference type="ARBA" id="ARBA00023152"/>
    </source>
</evidence>
<dbReference type="Proteomes" id="UP000503399">
    <property type="component" value="Chromosome"/>
</dbReference>
<dbReference type="GO" id="GO:0045252">
    <property type="term" value="C:oxoglutarate dehydrogenase complex"/>
    <property type="evidence" value="ECO:0007669"/>
    <property type="project" value="TreeGrafter"/>
</dbReference>
<evidence type="ECO:0000256" key="6">
    <source>
        <dbReference type="ARBA" id="ARBA00051911"/>
    </source>
</evidence>
<dbReference type="SUPFAM" id="SSF52518">
    <property type="entry name" value="Thiamin diphosphate-binding fold (THDP-binding)"/>
    <property type="match status" value="2"/>
</dbReference>
<dbReference type="SMART" id="SM00861">
    <property type="entry name" value="Transket_pyr"/>
    <property type="match status" value="1"/>
</dbReference>
<feature type="compositionally biased region" description="Pro residues" evidence="7">
    <location>
        <begin position="527"/>
        <end position="539"/>
    </location>
</feature>
<dbReference type="Pfam" id="PF16870">
    <property type="entry name" value="OxoGdeHyase_C"/>
    <property type="match status" value="1"/>
</dbReference>
<evidence type="ECO:0000313" key="9">
    <source>
        <dbReference type="EMBL" id="CAB1128072.1"/>
    </source>
</evidence>
<dbReference type="Pfam" id="PF02779">
    <property type="entry name" value="Transket_pyr"/>
    <property type="match status" value="1"/>
</dbReference>
<comment type="catalytic activity">
    <reaction evidence="6">
        <text>N(6)-[(R)-lipoyl]-L-lysyl-[protein] + 2-oxoglutarate + H(+) = N(6)-[(R)-S(8)-succinyldihydrolipoyl]-L-lysyl-[protein] + CO2</text>
        <dbReference type="Rhea" id="RHEA:12188"/>
        <dbReference type="Rhea" id="RHEA-COMP:10474"/>
        <dbReference type="Rhea" id="RHEA-COMP:20092"/>
        <dbReference type="ChEBI" id="CHEBI:15378"/>
        <dbReference type="ChEBI" id="CHEBI:16526"/>
        <dbReference type="ChEBI" id="CHEBI:16810"/>
        <dbReference type="ChEBI" id="CHEBI:83099"/>
        <dbReference type="ChEBI" id="CHEBI:83120"/>
        <dbReference type="EC" id="1.2.4.2"/>
    </reaction>
</comment>
<evidence type="ECO:0000256" key="1">
    <source>
        <dbReference type="ARBA" id="ARBA00001964"/>
    </source>
</evidence>
<evidence type="ECO:0000313" key="10">
    <source>
        <dbReference type="Proteomes" id="UP000503399"/>
    </source>
</evidence>
<dbReference type="GO" id="GO:0006099">
    <property type="term" value="P:tricarboxylic acid cycle"/>
    <property type="evidence" value="ECO:0007669"/>
    <property type="project" value="TreeGrafter"/>
</dbReference>
<keyword evidence="3 9" id="KW-0560">Oxidoreductase</keyword>
<dbReference type="PANTHER" id="PTHR23152">
    <property type="entry name" value="2-OXOGLUTARATE DEHYDROGENASE"/>
    <property type="match status" value="1"/>
</dbReference>
<reference evidence="9 10" key="1">
    <citation type="submission" date="2020-02" db="EMBL/GenBank/DDBJ databases">
        <authorList>
            <person name="Hogendoorn C."/>
        </authorList>
    </citation>
    <scope>NUCLEOTIDE SEQUENCE [LARGE SCALE GENOMIC DNA]</scope>
    <source>
        <strain evidence="9">R501</strain>
    </source>
</reference>
<dbReference type="EC" id="1.2.4.2" evidence="2"/>
<comment type="cofactor">
    <cofactor evidence="1">
        <name>thiamine diphosphate</name>
        <dbReference type="ChEBI" id="CHEBI:58937"/>
    </cofactor>
</comment>
<dbReference type="InterPro" id="IPR031717">
    <property type="entry name" value="ODO-1/KGD_C"/>
</dbReference>
<dbReference type="CDD" id="cd02016">
    <property type="entry name" value="TPP_E1_OGDC_like"/>
    <property type="match status" value="1"/>
</dbReference>
<dbReference type="NCBIfam" id="NF006914">
    <property type="entry name" value="PRK09404.1"/>
    <property type="match status" value="1"/>
</dbReference>
<accession>A0A6F8ZF36</accession>
<dbReference type="Pfam" id="PF00676">
    <property type="entry name" value="E1_dh"/>
    <property type="match status" value="1"/>
</dbReference>
<evidence type="ECO:0000256" key="7">
    <source>
        <dbReference type="SAM" id="MobiDB-lite"/>
    </source>
</evidence>
<dbReference type="GO" id="GO:0030976">
    <property type="term" value="F:thiamine pyrophosphate binding"/>
    <property type="evidence" value="ECO:0007669"/>
    <property type="project" value="InterPro"/>
</dbReference>
<dbReference type="GO" id="GO:0005829">
    <property type="term" value="C:cytosol"/>
    <property type="evidence" value="ECO:0007669"/>
    <property type="project" value="TreeGrafter"/>
</dbReference>
<keyword evidence="4" id="KW-0786">Thiamine pyrophosphate</keyword>
<dbReference type="Gene3D" id="3.40.50.12470">
    <property type="match status" value="1"/>
</dbReference>
<dbReference type="GO" id="GO:0004591">
    <property type="term" value="F:oxoglutarate dehydrogenase (succinyl-transferring) activity"/>
    <property type="evidence" value="ECO:0007669"/>
    <property type="project" value="UniProtKB-EC"/>
</dbReference>